<keyword evidence="3" id="KW-1185">Reference proteome</keyword>
<dbReference type="InterPro" id="IPR013780">
    <property type="entry name" value="Glyco_hydro_b"/>
</dbReference>
<organism evidence="2 3">
    <name type="scientific">Coniosporium apollinis</name>
    <dbReference type="NCBI Taxonomy" id="61459"/>
    <lineage>
        <taxon>Eukaryota</taxon>
        <taxon>Fungi</taxon>
        <taxon>Dikarya</taxon>
        <taxon>Ascomycota</taxon>
        <taxon>Pezizomycotina</taxon>
        <taxon>Dothideomycetes</taxon>
        <taxon>Dothideomycetes incertae sedis</taxon>
        <taxon>Coniosporium</taxon>
    </lineage>
</organism>
<name>A0ABQ9NVA9_9PEZI</name>
<evidence type="ECO:0000256" key="1">
    <source>
        <dbReference type="SAM" id="MobiDB-lite"/>
    </source>
</evidence>
<gene>
    <name evidence="2" type="ORF">H2201_004002</name>
</gene>
<dbReference type="Proteomes" id="UP001172684">
    <property type="component" value="Unassembled WGS sequence"/>
</dbReference>
<accession>A0ABQ9NVA9</accession>
<dbReference type="SUPFAM" id="SSF51011">
    <property type="entry name" value="Glycosyl hydrolase domain"/>
    <property type="match status" value="1"/>
</dbReference>
<comment type="caution">
    <text evidence="2">The sequence shown here is derived from an EMBL/GenBank/DDBJ whole genome shotgun (WGS) entry which is preliminary data.</text>
</comment>
<dbReference type="EMBL" id="JAPDRL010000024">
    <property type="protein sequence ID" value="KAJ9665878.1"/>
    <property type="molecule type" value="Genomic_DNA"/>
</dbReference>
<sequence>MDNLDFSHGAFLTFDALDPNQHLSIPGRFVSFGRLWKSQISLTTDNLSLPRSWSNSSMFPDSEDASTIGAAIDGATLTKMEEATENYILEDEKSKPLEAKKLLEESLEKDSGNPAPNATHLSNTQCGYNRGSSDFASAMRMSGSPTCGRYVGKQGTKQWEQPRTDIFEQWVALNDLRKIGGSLHCPAWLGKGHAPAKQKRRRVLERWTHADFKTFPFLKLPAESATIVAKGDLTFSVNFVLRLRKAHEDIFIYDDSQLIDPENSDVFAYTRTFRDQTVVVAANFTAAKVKWLRHVEIPQRDAGADTRQTLSGRERFFTAPPPGTPVNLSFNVPFLSNLAGPEIEDIICASPGVDR</sequence>
<feature type="compositionally biased region" description="Polar residues" evidence="1">
    <location>
        <begin position="114"/>
        <end position="126"/>
    </location>
</feature>
<dbReference type="Gene3D" id="2.60.40.1180">
    <property type="entry name" value="Golgi alpha-mannosidase II"/>
    <property type="match status" value="1"/>
</dbReference>
<reference evidence="2" key="1">
    <citation type="submission" date="2022-10" db="EMBL/GenBank/DDBJ databases">
        <title>Culturing micro-colonial fungi from biological soil crusts in the Mojave desert and describing Neophaeococcomyces mojavensis, and introducing the new genera and species Taxawa tesnikishii.</title>
        <authorList>
            <person name="Kurbessoian T."/>
            <person name="Stajich J.E."/>
        </authorList>
    </citation>
    <scope>NUCLEOTIDE SEQUENCE</scope>
    <source>
        <strain evidence="2">TK_1</strain>
    </source>
</reference>
<feature type="region of interest" description="Disordered" evidence="1">
    <location>
        <begin position="106"/>
        <end position="126"/>
    </location>
</feature>
<protein>
    <submittedName>
        <fullName evidence="2">Uncharacterized protein</fullName>
    </submittedName>
</protein>
<proteinExistence type="predicted"/>
<evidence type="ECO:0000313" key="3">
    <source>
        <dbReference type="Proteomes" id="UP001172684"/>
    </source>
</evidence>
<evidence type="ECO:0000313" key="2">
    <source>
        <dbReference type="EMBL" id="KAJ9665878.1"/>
    </source>
</evidence>